<dbReference type="SUPFAM" id="SSF48317">
    <property type="entry name" value="Acid phosphatase/Vanadium-dependent haloperoxidase"/>
    <property type="match status" value="1"/>
</dbReference>
<feature type="transmembrane region" description="Helical" evidence="1">
    <location>
        <begin position="189"/>
        <end position="207"/>
    </location>
</feature>
<dbReference type="AlphaFoldDB" id="A0A150HB77"/>
<comment type="caution">
    <text evidence="3">The sequence shown here is derived from an EMBL/GenBank/DDBJ whole genome shotgun (WGS) entry which is preliminary data.</text>
</comment>
<feature type="transmembrane region" description="Helical" evidence="1">
    <location>
        <begin position="91"/>
        <end position="113"/>
    </location>
</feature>
<evidence type="ECO:0000313" key="3">
    <source>
        <dbReference type="EMBL" id="KXZ58910.1"/>
    </source>
</evidence>
<feature type="domain" description="Phosphatidic acid phosphatase type 2/haloperoxidase" evidence="2">
    <location>
        <begin position="92"/>
        <end position="204"/>
    </location>
</feature>
<evidence type="ECO:0000313" key="4">
    <source>
        <dbReference type="Proteomes" id="UP000243589"/>
    </source>
</evidence>
<dbReference type="CDD" id="cd03392">
    <property type="entry name" value="PAP2_like_2"/>
    <property type="match status" value="1"/>
</dbReference>
<evidence type="ECO:0000256" key="1">
    <source>
        <dbReference type="SAM" id="Phobius"/>
    </source>
</evidence>
<dbReference type="InterPro" id="IPR036938">
    <property type="entry name" value="PAP2/HPO_sf"/>
</dbReference>
<dbReference type="Proteomes" id="UP000243589">
    <property type="component" value="Unassembled WGS sequence"/>
</dbReference>
<dbReference type="PANTHER" id="PTHR14969:SF13">
    <property type="entry name" value="AT30094P"/>
    <property type="match status" value="1"/>
</dbReference>
<dbReference type="SMART" id="SM00014">
    <property type="entry name" value="acidPPc"/>
    <property type="match status" value="1"/>
</dbReference>
<feature type="transmembrane region" description="Helical" evidence="1">
    <location>
        <begin position="12"/>
        <end position="36"/>
    </location>
</feature>
<evidence type="ECO:0000259" key="2">
    <source>
        <dbReference type="SMART" id="SM00014"/>
    </source>
</evidence>
<dbReference type="EMBL" id="LQQC01000008">
    <property type="protein sequence ID" value="KXZ58910.1"/>
    <property type="molecule type" value="Genomic_DNA"/>
</dbReference>
<feature type="transmembrane region" description="Helical" evidence="1">
    <location>
        <begin position="162"/>
        <end position="183"/>
    </location>
</feature>
<gene>
    <name evidence="3" type="primary">ybjG</name>
    <name evidence="3" type="ORF">Bravens_00782</name>
</gene>
<dbReference type="PATRIC" id="fig|479117.4.peg.782"/>
<dbReference type="InterPro" id="IPR000326">
    <property type="entry name" value="PAP2/HPO"/>
</dbReference>
<dbReference type="Gene3D" id="1.20.144.10">
    <property type="entry name" value="Phosphatidic acid phosphatase type 2/haloperoxidase"/>
    <property type="match status" value="2"/>
</dbReference>
<accession>A0A150HB77</accession>
<protein>
    <submittedName>
        <fullName evidence="3">Putative undecaprenyl-diphosphatase YbjG</fullName>
        <ecNumber evidence="3">3.6.1.27</ecNumber>
    </submittedName>
</protein>
<feature type="transmembrane region" description="Helical" evidence="1">
    <location>
        <begin position="133"/>
        <end position="155"/>
    </location>
</feature>
<keyword evidence="1" id="KW-1133">Transmembrane helix</keyword>
<feature type="transmembrane region" description="Helical" evidence="1">
    <location>
        <begin position="56"/>
        <end position="84"/>
    </location>
</feature>
<keyword evidence="1" id="KW-0472">Membrane</keyword>
<dbReference type="Pfam" id="PF01569">
    <property type="entry name" value="PAP2"/>
    <property type="match status" value="1"/>
</dbReference>
<keyword evidence="1" id="KW-0812">Transmembrane</keyword>
<keyword evidence="3" id="KW-0378">Hydrolase</keyword>
<dbReference type="GO" id="GO:0050380">
    <property type="term" value="F:undecaprenyl-diphosphatase activity"/>
    <property type="evidence" value="ECO:0007669"/>
    <property type="project" value="UniProtKB-EC"/>
</dbReference>
<reference evidence="3 4" key="1">
    <citation type="submission" date="2016-01" db="EMBL/GenBank/DDBJ databases">
        <title>Use of Whole Genome Sequencing to ascertain that Brevibacterium massiliense (Roux, Raoult 2009) is a later heterotypic synonym of Brevibacterium ravenspurgense (Mages 2008).</title>
        <authorList>
            <person name="Bernier A.-M."/>
            <person name="Burdz T."/>
            <person name="Huynh C."/>
            <person name="Pachecho A.L."/>
            <person name="Wiebe D."/>
            <person name="Bonner C."/>
            <person name="Bernard K."/>
        </authorList>
    </citation>
    <scope>NUCLEOTIDE SEQUENCE [LARGE SCALE GENOMIC DNA]</scope>
    <source>
        <strain evidence="3 4">CCUG56047</strain>
    </source>
</reference>
<keyword evidence="4" id="KW-1185">Reference proteome</keyword>
<proteinExistence type="predicted"/>
<dbReference type="PANTHER" id="PTHR14969">
    <property type="entry name" value="SPHINGOSINE-1-PHOSPHATE PHOSPHOHYDROLASE"/>
    <property type="match status" value="1"/>
</dbReference>
<name>A0A150HB77_9MICO</name>
<dbReference type="RefSeq" id="WP_062020478.1">
    <property type="nucleotide sequence ID" value="NZ_LQQC01000008.1"/>
</dbReference>
<sequence length="245" mass="26904">MNNQKPNPPVKRISTGVLLFALVVILGLFVQTTLVLEADHEVLGDMIEHRSDPRTAFLVFFTNIFSPLGTIILGVLVAVIVWVLAGSWRPAAYIAGCVALASAITHSLKPLYARPRPAVENRLVLETNFSFPSGHATGTSSLLFSSAVVFSLLFVRLWQRAIIWAGALGMTALICLSRLYLGVHYFTDVTAGCLVGVGACLVLYVLVRHRLTPLKRRKALRKWREQQRGAELRAAQASQNTGTRQ</sequence>
<dbReference type="EC" id="3.6.1.27" evidence="3"/>
<organism evidence="3 4">
    <name type="scientific">Brevibacterium ravenspurgense</name>
    <dbReference type="NCBI Taxonomy" id="479117"/>
    <lineage>
        <taxon>Bacteria</taxon>
        <taxon>Bacillati</taxon>
        <taxon>Actinomycetota</taxon>
        <taxon>Actinomycetes</taxon>
        <taxon>Micrococcales</taxon>
        <taxon>Brevibacteriaceae</taxon>
        <taxon>Brevibacterium</taxon>
    </lineage>
</organism>